<dbReference type="Proteomes" id="UP001454086">
    <property type="component" value="Unassembled WGS sequence"/>
</dbReference>
<name>A0ABV1DFY6_9FIRM</name>
<accession>A0ABV1DFY6</accession>
<reference evidence="2 3" key="1">
    <citation type="submission" date="2024-03" db="EMBL/GenBank/DDBJ databases">
        <title>Human intestinal bacterial collection.</title>
        <authorList>
            <person name="Pauvert C."/>
            <person name="Hitch T.C.A."/>
            <person name="Clavel T."/>
        </authorList>
    </citation>
    <scope>NUCLEOTIDE SEQUENCE [LARGE SCALE GENOMIC DNA]</scope>
    <source>
        <strain evidence="2 3">CLA-SR-H021</strain>
    </source>
</reference>
<feature type="region of interest" description="Disordered" evidence="1">
    <location>
        <begin position="22"/>
        <end position="74"/>
    </location>
</feature>
<sequence length="542" mass="58946">MAGIILLAVFLGGCGQGADMGNARGGSPSGQMAGTASEEGMVSGTENKEGQAQADEGHAKAGEGQPEADGADSLEPMHVSGVQFVEGHGICAPGKPPVYYAEPGQQPISTQGAKAWLESVTYQDGKWYYRVKVEDYSVTVIPDDEVKVLLKEEDENRKLQEEGRPVKWSKPYFVLDYEGGVYGRSGFLDRTGLGHGFYDRTTESMTDYIEGAGIPGGRITATKRTGSIVYGTYGTEGYITMYWDYFTENQVLDTLTPEGTYELHVPGFEQTLSFAFVKAREYPAVEDIPGIVFQEGMGILAKGQWADDGLDITYYTYPEQGYIMYPVISGLSYENGDMEGKGRLRDSGHSANDSWDYISGIPEGKQGQTVSYDLAPSARGGRIWLGFDSVNMIYTGEPERLSVPIRDGGSDMDAVIELGGCTVKFTSARKSEEPVLGNVWGADEEGPFVFVGAEVRMKDSSRKFIRLNMHRAVENPASYPGSVMARPVYEGAGTDGGNMRSAGLKGYEVSCSEGESVVELEISGVMYDWKQEYLVPVQIEEP</sequence>
<dbReference type="RefSeq" id="WP_349119029.1">
    <property type="nucleotide sequence ID" value="NZ_JBBMFM010000213.1"/>
</dbReference>
<evidence type="ECO:0000313" key="3">
    <source>
        <dbReference type="Proteomes" id="UP001454086"/>
    </source>
</evidence>
<proteinExistence type="predicted"/>
<dbReference type="EMBL" id="JBBMFM010000213">
    <property type="protein sequence ID" value="MEQ2428731.1"/>
    <property type="molecule type" value="Genomic_DNA"/>
</dbReference>
<evidence type="ECO:0000313" key="2">
    <source>
        <dbReference type="EMBL" id="MEQ2428731.1"/>
    </source>
</evidence>
<keyword evidence="3" id="KW-1185">Reference proteome</keyword>
<organism evidence="2 3">
    <name type="scientific">Enterocloster hominis</name>
    <name type="common">ex Hitch et al. 2024</name>
    <dbReference type="NCBI Taxonomy" id="1917870"/>
    <lineage>
        <taxon>Bacteria</taxon>
        <taxon>Bacillati</taxon>
        <taxon>Bacillota</taxon>
        <taxon>Clostridia</taxon>
        <taxon>Lachnospirales</taxon>
        <taxon>Lachnospiraceae</taxon>
        <taxon>Enterocloster</taxon>
    </lineage>
</organism>
<protein>
    <recommendedName>
        <fullName evidence="4">Lipoprotein</fullName>
    </recommendedName>
</protein>
<evidence type="ECO:0008006" key="4">
    <source>
        <dbReference type="Google" id="ProtNLM"/>
    </source>
</evidence>
<evidence type="ECO:0000256" key="1">
    <source>
        <dbReference type="SAM" id="MobiDB-lite"/>
    </source>
</evidence>
<comment type="caution">
    <text evidence="2">The sequence shown here is derived from an EMBL/GenBank/DDBJ whole genome shotgun (WGS) entry which is preliminary data.</text>
</comment>
<gene>
    <name evidence="2" type="ORF">WMQ36_27600</name>
</gene>